<feature type="domain" description="YcaO" evidence="1">
    <location>
        <begin position="75"/>
        <end position="391"/>
    </location>
</feature>
<reference evidence="2 3" key="1">
    <citation type="submission" date="2019-11" db="EMBL/GenBank/DDBJ databases">
        <authorList>
            <person name="Dong K."/>
        </authorList>
    </citation>
    <scope>NUCLEOTIDE SEQUENCE [LARGE SCALE GENOMIC DNA]</scope>
    <source>
        <strain evidence="2 3">NBRC 111993</strain>
    </source>
</reference>
<name>A0A6L6J7L5_9RHOB</name>
<sequence length="391" mass="42743">MIQGPTPLTGEQLELALASPVRPEPDPMQTVHRILARRREFGITRLGTVTRLDRIDIPVAQTVRPLSLSVSVNQGKGLTYPQAAISALMESLEGWASERIAPERVEMGDIRSMDTSDLWSHLPTDRQGDVPIGWVKGWDIFSSHEVFVPLALVDTAYTVPSPHPAWLPRNTSGLAAGTSLLGAIQHACFELLERHSRCAAMRIPHFFDRFQVDSRSVVTGSSGAILSMLRAAGCAVGIWSIPTGNGPPVYWSHVMESDRHAPLAPWPAEGFGCDFSHDRALAKSLLEACQSRLGIISAAREDVTAQNYNYQDVADLSAWRQQLAISARPFQAVDAPLTHSTPLPHLAESLRHAGARAMIVVVLHSDESIPLHVVRVLTPPLETDPEYQRGA</sequence>
<dbReference type="Proteomes" id="UP000478183">
    <property type="component" value="Unassembled WGS sequence"/>
</dbReference>
<dbReference type="AlphaFoldDB" id="A0A6L6J7L5"/>
<evidence type="ECO:0000313" key="2">
    <source>
        <dbReference type="EMBL" id="MTH78102.1"/>
    </source>
</evidence>
<accession>A0A6L6J7L5</accession>
<dbReference type="NCBIfam" id="TIGR00702">
    <property type="entry name" value="YcaO-type kinase domain"/>
    <property type="match status" value="1"/>
</dbReference>
<organism evidence="2 3">
    <name type="scientific">Paracoccus aestuariivivens</name>
    <dbReference type="NCBI Taxonomy" id="1820333"/>
    <lineage>
        <taxon>Bacteria</taxon>
        <taxon>Pseudomonadati</taxon>
        <taxon>Pseudomonadota</taxon>
        <taxon>Alphaproteobacteria</taxon>
        <taxon>Rhodobacterales</taxon>
        <taxon>Paracoccaceae</taxon>
        <taxon>Paracoccus</taxon>
    </lineage>
</organism>
<dbReference type="OrthoDB" id="109999at2"/>
<protein>
    <recommendedName>
        <fullName evidence="1">YcaO domain-containing protein</fullName>
    </recommendedName>
</protein>
<dbReference type="PANTHER" id="PTHR37809:SF1">
    <property type="entry name" value="RIBOSOMAL PROTEIN S12 METHYLTHIOTRANSFERASE ACCESSORY FACTOR YCAO"/>
    <property type="match status" value="1"/>
</dbReference>
<dbReference type="RefSeq" id="WP_155095447.1">
    <property type="nucleotide sequence ID" value="NZ_WMIE01000004.1"/>
</dbReference>
<proteinExistence type="predicted"/>
<comment type="caution">
    <text evidence="2">The sequence shown here is derived from an EMBL/GenBank/DDBJ whole genome shotgun (WGS) entry which is preliminary data.</text>
</comment>
<dbReference type="InterPro" id="IPR003776">
    <property type="entry name" value="YcaO-like_dom"/>
</dbReference>
<dbReference type="Pfam" id="PF02624">
    <property type="entry name" value="YcaO"/>
    <property type="match status" value="1"/>
</dbReference>
<evidence type="ECO:0000313" key="3">
    <source>
        <dbReference type="Proteomes" id="UP000478183"/>
    </source>
</evidence>
<dbReference type="PANTHER" id="PTHR37809">
    <property type="entry name" value="RIBOSOMAL PROTEIN S12 METHYLTHIOTRANSFERASE ACCESSORY FACTOR YCAO"/>
    <property type="match status" value="1"/>
</dbReference>
<dbReference type="Gene3D" id="3.30.160.660">
    <property type="match status" value="1"/>
</dbReference>
<evidence type="ECO:0000259" key="1">
    <source>
        <dbReference type="PROSITE" id="PS51664"/>
    </source>
</evidence>
<dbReference type="EMBL" id="WMIE01000004">
    <property type="protein sequence ID" value="MTH78102.1"/>
    <property type="molecule type" value="Genomic_DNA"/>
</dbReference>
<gene>
    <name evidence="2" type="ORF">GL286_10210</name>
</gene>
<keyword evidence="3" id="KW-1185">Reference proteome</keyword>
<dbReference type="PROSITE" id="PS51664">
    <property type="entry name" value="YCAO"/>
    <property type="match status" value="1"/>
</dbReference>